<dbReference type="InterPro" id="IPR017871">
    <property type="entry name" value="ABC_transporter-like_CS"/>
</dbReference>
<keyword evidence="2" id="KW-0547">Nucleotide-binding</keyword>
<comment type="caution">
    <text evidence="6">The sequence shown here is derived from an EMBL/GenBank/DDBJ whole genome shotgun (WGS) entry which is preliminary data.</text>
</comment>
<dbReference type="PROSITE" id="PS00211">
    <property type="entry name" value="ABC_TRANSPORTER_1"/>
    <property type="match status" value="1"/>
</dbReference>
<reference evidence="6 7" key="1">
    <citation type="submission" date="2024-03" db="EMBL/GenBank/DDBJ databases">
        <authorList>
            <person name="Jo J.-H."/>
        </authorList>
    </citation>
    <scope>NUCLEOTIDE SEQUENCE [LARGE SCALE GENOMIC DNA]</scope>
    <source>
        <strain evidence="6 7">PS1R-30</strain>
    </source>
</reference>
<dbReference type="InterPro" id="IPR003439">
    <property type="entry name" value="ABC_transporter-like_ATP-bd"/>
</dbReference>
<dbReference type="Gene3D" id="3.40.50.300">
    <property type="entry name" value="P-loop containing nucleotide triphosphate hydrolases"/>
    <property type="match status" value="2"/>
</dbReference>
<evidence type="ECO:0000259" key="5">
    <source>
        <dbReference type="PROSITE" id="PS50893"/>
    </source>
</evidence>
<dbReference type="PANTHER" id="PTHR19211:SF6">
    <property type="entry name" value="BLL7188 PROTEIN"/>
    <property type="match status" value="1"/>
</dbReference>
<evidence type="ECO:0000256" key="1">
    <source>
        <dbReference type="ARBA" id="ARBA00022737"/>
    </source>
</evidence>
<dbReference type="InterPro" id="IPR027417">
    <property type="entry name" value="P-loop_NTPase"/>
</dbReference>
<name>A0ABU8RWI9_9SPHN</name>
<dbReference type="Proteomes" id="UP001361239">
    <property type="component" value="Unassembled WGS sequence"/>
</dbReference>
<keyword evidence="7" id="KW-1185">Reference proteome</keyword>
<feature type="compositionally biased region" description="Low complexity" evidence="4">
    <location>
        <begin position="247"/>
        <end position="256"/>
    </location>
</feature>
<accession>A0ABU8RWI9</accession>
<dbReference type="SMART" id="SM00382">
    <property type="entry name" value="AAA"/>
    <property type="match status" value="2"/>
</dbReference>
<evidence type="ECO:0000256" key="4">
    <source>
        <dbReference type="SAM" id="MobiDB-lite"/>
    </source>
</evidence>
<proteinExistence type="predicted"/>
<evidence type="ECO:0000256" key="2">
    <source>
        <dbReference type="ARBA" id="ARBA00022741"/>
    </source>
</evidence>
<feature type="domain" description="ABC transporter" evidence="5">
    <location>
        <begin position="5"/>
        <end position="235"/>
    </location>
</feature>
<sequence>MPVFLTLASVAAATPSGKPLFSDLSLSFGAERTGLVGRNGAGKSTLLRMIASELTPLAGTITRSGSIGMLHQALLADDASVAQALGAGEALARLDRIEAGLADEADFDLADWTLPARIDEAFAQAGLSAPALDRPLASFSGGERTRIGIARLLIDPPDLLLLDEPTNNLDAEGRQAVAELLAGWCGGAIVASHDRVLLEAMDRIVALSPLGATVHGGGWSSWVAARDAAREAAESDLDRAARQVRSQAREAQVAQERQARRDKAGRTYAASGSAPKILLGRQKERAENTAARGSTLAGQRSAETQAVLDGARARVEVVTPLTIDLPSSGLPANRVLVDFDEVSWGPGENALIEHLSFTITGPERIAITGRNGAGKTSLLRLVSGVTAPRSGRVKAASDRMALLDQQVALLDRETSIVANMHRLNPMLTDNEARAALARFAFRNVDAEKPVSVLSGGEALRAGLACVLSAAPVPQLLLLDEPTNHLDIESLEVIEAALRGYDGAILAVSHDPAFLAAIGVTREIAL</sequence>
<keyword evidence="3 6" id="KW-0067">ATP-binding</keyword>
<evidence type="ECO:0000256" key="3">
    <source>
        <dbReference type="ARBA" id="ARBA00022840"/>
    </source>
</evidence>
<gene>
    <name evidence="6" type="ORF">WG901_12470</name>
</gene>
<feature type="region of interest" description="Disordered" evidence="4">
    <location>
        <begin position="247"/>
        <end position="270"/>
    </location>
</feature>
<keyword evidence="1" id="KW-0677">Repeat</keyword>
<protein>
    <submittedName>
        <fullName evidence="6">ATP-binding cassette domain-containing protein</fullName>
    </submittedName>
</protein>
<dbReference type="GO" id="GO:0005524">
    <property type="term" value="F:ATP binding"/>
    <property type="evidence" value="ECO:0007669"/>
    <property type="project" value="UniProtKB-KW"/>
</dbReference>
<dbReference type="PANTHER" id="PTHR19211">
    <property type="entry name" value="ATP-BINDING TRANSPORT PROTEIN-RELATED"/>
    <property type="match status" value="1"/>
</dbReference>
<dbReference type="CDD" id="cd03221">
    <property type="entry name" value="ABCF_EF-3"/>
    <property type="match status" value="1"/>
</dbReference>
<dbReference type="InterPro" id="IPR050611">
    <property type="entry name" value="ABCF"/>
</dbReference>
<evidence type="ECO:0000313" key="7">
    <source>
        <dbReference type="Proteomes" id="UP001361239"/>
    </source>
</evidence>
<evidence type="ECO:0000313" key="6">
    <source>
        <dbReference type="EMBL" id="MEJ5977455.1"/>
    </source>
</evidence>
<dbReference type="Pfam" id="PF00005">
    <property type="entry name" value="ABC_tran"/>
    <property type="match status" value="2"/>
</dbReference>
<dbReference type="SUPFAM" id="SSF52540">
    <property type="entry name" value="P-loop containing nucleoside triphosphate hydrolases"/>
    <property type="match status" value="2"/>
</dbReference>
<dbReference type="PROSITE" id="PS50893">
    <property type="entry name" value="ABC_TRANSPORTER_2"/>
    <property type="match status" value="1"/>
</dbReference>
<organism evidence="6 7">
    <name type="scientific">Novosphingobium anseongense</name>
    <dbReference type="NCBI Taxonomy" id="3133436"/>
    <lineage>
        <taxon>Bacteria</taxon>
        <taxon>Pseudomonadati</taxon>
        <taxon>Pseudomonadota</taxon>
        <taxon>Alphaproteobacteria</taxon>
        <taxon>Sphingomonadales</taxon>
        <taxon>Sphingomonadaceae</taxon>
        <taxon>Novosphingobium</taxon>
    </lineage>
</organism>
<dbReference type="RefSeq" id="WP_339587393.1">
    <property type="nucleotide sequence ID" value="NZ_JBBHJZ010000002.1"/>
</dbReference>
<dbReference type="EMBL" id="JBBHJZ010000002">
    <property type="protein sequence ID" value="MEJ5977455.1"/>
    <property type="molecule type" value="Genomic_DNA"/>
</dbReference>
<dbReference type="InterPro" id="IPR003593">
    <property type="entry name" value="AAA+_ATPase"/>
</dbReference>